<feature type="transmembrane region" description="Helical" evidence="23">
    <location>
        <begin position="161"/>
        <end position="179"/>
    </location>
</feature>
<dbReference type="InterPro" id="IPR001182">
    <property type="entry name" value="FtsW/RodA"/>
</dbReference>
<evidence type="ECO:0000256" key="3">
    <source>
        <dbReference type="ARBA" id="ARBA00022475"/>
    </source>
</evidence>
<evidence type="ECO:0000256" key="9">
    <source>
        <dbReference type="ARBA" id="ARBA00022984"/>
    </source>
</evidence>
<dbReference type="EC" id="2.4.99.28" evidence="19"/>
<evidence type="ECO:0000256" key="16">
    <source>
        <dbReference type="ARBA" id="ARBA00038053"/>
    </source>
</evidence>
<dbReference type="EMBL" id="BJYY01000021">
    <property type="protein sequence ID" value="GEO35551.1"/>
    <property type="molecule type" value="Genomic_DNA"/>
</dbReference>
<organism evidence="24 25">
    <name type="scientific">Cellulomonas aerilata</name>
    <dbReference type="NCBI Taxonomy" id="515326"/>
    <lineage>
        <taxon>Bacteria</taxon>
        <taxon>Bacillati</taxon>
        <taxon>Actinomycetota</taxon>
        <taxon>Actinomycetes</taxon>
        <taxon>Micrococcales</taxon>
        <taxon>Cellulomonadaceae</taxon>
        <taxon>Cellulomonas</taxon>
    </lineage>
</organism>
<keyword evidence="4" id="KW-0132">Cell division</keyword>
<feature type="transmembrane region" description="Helical" evidence="23">
    <location>
        <begin position="229"/>
        <end position="248"/>
    </location>
</feature>
<evidence type="ECO:0000256" key="19">
    <source>
        <dbReference type="ARBA" id="ARBA00044770"/>
    </source>
</evidence>
<evidence type="ECO:0000256" key="1">
    <source>
        <dbReference type="ARBA" id="ARBA00004651"/>
    </source>
</evidence>
<keyword evidence="7 23" id="KW-0812">Transmembrane</keyword>
<keyword evidence="9" id="KW-0573">Peptidoglycan synthesis</keyword>
<evidence type="ECO:0000256" key="6">
    <source>
        <dbReference type="ARBA" id="ARBA00022679"/>
    </source>
</evidence>
<comment type="catalytic activity">
    <reaction evidence="20">
        <text>[GlcNAc-(1-&gt;4)-Mur2Ac(oyl-L-Ala-gamma-D-Glu-L-Lys-D-Ala-D-Ala)](n)-di-trans,octa-cis-undecaprenyl diphosphate + beta-D-GlcNAc-(1-&gt;4)-Mur2Ac(oyl-L-Ala-gamma-D-Glu-L-Lys-D-Ala-D-Ala)-di-trans,octa-cis-undecaprenyl diphosphate = [GlcNAc-(1-&gt;4)-Mur2Ac(oyl-L-Ala-gamma-D-Glu-L-Lys-D-Ala-D-Ala)](n+1)-di-trans,octa-cis-undecaprenyl diphosphate + di-trans,octa-cis-undecaprenyl diphosphate + H(+)</text>
        <dbReference type="Rhea" id="RHEA:23708"/>
        <dbReference type="Rhea" id="RHEA-COMP:9602"/>
        <dbReference type="Rhea" id="RHEA-COMP:9603"/>
        <dbReference type="ChEBI" id="CHEBI:15378"/>
        <dbReference type="ChEBI" id="CHEBI:58405"/>
        <dbReference type="ChEBI" id="CHEBI:60033"/>
        <dbReference type="ChEBI" id="CHEBI:78435"/>
        <dbReference type="EC" id="2.4.99.28"/>
    </reaction>
</comment>
<evidence type="ECO:0000256" key="8">
    <source>
        <dbReference type="ARBA" id="ARBA00022960"/>
    </source>
</evidence>
<name>A0A512DGE9_9CELL</name>
<evidence type="ECO:0000256" key="15">
    <source>
        <dbReference type="ARBA" id="ARBA00033270"/>
    </source>
</evidence>
<keyword evidence="5" id="KW-0328">Glycosyltransferase</keyword>
<dbReference type="GO" id="GO:0015648">
    <property type="term" value="F:lipid-linked peptidoglycan transporter activity"/>
    <property type="evidence" value="ECO:0007669"/>
    <property type="project" value="TreeGrafter"/>
</dbReference>
<dbReference type="GO" id="GO:0008360">
    <property type="term" value="P:regulation of cell shape"/>
    <property type="evidence" value="ECO:0007669"/>
    <property type="project" value="UniProtKB-KW"/>
</dbReference>
<evidence type="ECO:0000256" key="2">
    <source>
        <dbReference type="ARBA" id="ARBA00004752"/>
    </source>
</evidence>
<feature type="region of interest" description="Disordered" evidence="22">
    <location>
        <begin position="1"/>
        <end position="31"/>
    </location>
</feature>
<evidence type="ECO:0000256" key="10">
    <source>
        <dbReference type="ARBA" id="ARBA00022989"/>
    </source>
</evidence>
<evidence type="ECO:0000256" key="11">
    <source>
        <dbReference type="ARBA" id="ARBA00023136"/>
    </source>
</evidence>
<evidence type="ECO:0000256" key="7">
    <source>
        <dbReference type="ARBA" id="ARBA00022692"/>
    </source>
</evidence>
<keyword evidence="11 23" id="KW-0472">Membrane</keyword>
<evidence type="ECO:0000256" key="4">
    <source>
        <dbReference type="ARBA" id="ARBA00022618"/>
    </source>
</evidence>
<evidence type="ECO:0000256" key="18">
    <source>
        <dbReference type="ARBA" id="ARBA00041418"/>
    </source>
</evidence>
<feature type="transmembrane region" description="Helical" evidence="23">
    <location>
        <begin position="383"/>
        <end position="405"/>
    </location>
</feature>
<evidence type="ECO:0000256" key="21">
    <source>
        <dbReference type="ARBA" id="ARBA00049966"/>
    </source>
</evidence>
<evidence type="ECO:0000256" key="17">
    <source>
        <dbReference type="ARBA" id="ARBA00041185"/>
    </source>
</evidence>
<keyword evidence="8" id="KW-0133">Cell shape</keyword>
<feature type="transmembrane region" description="Helical" evidence="23">
    <location>
        <begin position="54"/>
        <end position="74"/>
    </location>
</feature>
<comment type="caution">
    <text evidence="24">The sequence shown here is derived from an EMBL/GenBank/DDBJ whole genome shotgun (WGS) entry which is preliminary data.</text>
</comment>
<protein>
    <recommendedName>
        <fullName evidence="17">Probable peptidoglycan glycosyltransferase FtsW</fullName>
        <ecNumber evidence="19">2.4.99.28</ecNumber>
    </recommendedName>
    <alternativeName>
        <fullName evidence="18">Cell division protein FtsW</fullName>
    </alternativeName>
    <alternativeName>
        <fullName evidence="15">Cell wall polymerase</fullName>
    </alternativeName>
    <alternativeName>
        <fullName evidence="14">Peptidoglycan polymerase</fullName>
    </alternativeName>
</protein>
<comment type="similarity">
    <text evidence="16">Belongs to the SEDS family. FtsW subfamily.</text>
</comment>
<dbReference type="PROSITE" id="PS00428">
    <property type="entry name" value="FTSW_RODA_SPOVE"/>
    <property type="match status" value="1"/>
</dbReference>
<dbReference type="Proteomes" id="UP000321181">
    <property type="component" value="Unassembled WGS sequence"/>
</dbReference>
<keyword evidence="12" id="KW-0131">Cell cycle</keyword>
<evidence type="ECO:0000313" key="24">
    <source>
        <dbReference type="EMBL" id="GEO35551.1"/>
    </source>
</evidence>
<dbReference type="NCBIfam" id="TIGR02614">
    <property type="entry name" value="ftsW"/>
    <property type="match status" value="1"/>
</dbReference>
<dbReference type="InterPro" id="IPR018365">
    <property type="entry name" value="Cell_cycle_FtsW-rel_CS"/>
</dbReference>
<feature type="transmembrane region" description="Helical" evidence="23">
    <location>
        <begin position="308"/>
        <end position="335"/>
    </location>
</feature>
<accession>A0A512DGE9</accession>
<evidence type="ECO:0000313" key="25">
    <source>
        <dbReference type="Proteomes" id="UP000321181"/>
    </source>
</evidence>
<evidence type="ECO:0000256" key="23">
    <source>
        <dbReference type="SAM" id="Phobius"/>
    </source>
</evidence>
<feature type="transmembrane region" description="Helical" evidence="23">
    <location>
        <begin position="347"/>
        <end position="377"/>
    </location>
</feature>
<evidence type="ECO:0000256" key="12">
    <source>
        <dbReference type="ARBA" id="ARBA00023306"/>
    </source>
</evidence>
<dbReference type="RefSeq" id="WP_146906599.1">
    <property type="nucleotide sequence ID" value="NZ_BAAARM010000006.1"/>
</dbReference>
<keyword evidence="10 23" id="KW-1133">Transmembrane helix</keyword>
<sequence length="439" mass="45876">MTQTAGYRPAASARDHDPRRPAGAATASTGAALHGRRRDLAAVLGHWNSAVTSYYLLTGATTMLVVLGLVMVLSSSSVESLADDRSPYAEFLKQAQFAIIGLPVLWVMSRLPVAALKRLAWPMLVGAAVLQLLVFTPLGLGEGGNQNWIGVGPITMQPSEIVKLALALWIGVVLARKQALLHDWRHAIVPVLPVGALMIGLVLLGNDLGTAMILMLLVGGGMFLAGAPLRVFAVAAVGAAAAVVALVVSSPNRVRRIFSLFSDSCDVTAECYQTLHGQWGLATGGWWGIGLGASREKWSYLPEAHNDFIFAIIGEELGLVGTLLVLALFGALGLAMSRIIRRHPDPFVVITTGAISVWIIGQALVNIGVVIGLAPVIGVPLPLVSAGGSALIMTMAAIGVLIAFARQEPGAAEALAARPGVVRRSLAVLGRAHGEGARR</sequence>
<feature type="transmembrane region" description="Helical" evidence="23">
    <location>
        <begin position="95"/>
        <end position="113"/>
    </location>
</feature>
<evidence type="ECO:0000256" key="20">
    <source>
        <dbReference type="ARBA" id="ARBA00049902"/>
    </source>
</evidence>
<dbReference type="GO" id="GO:0071555">
    <property type="term" value="P:cell wall organization"/>
    <property type="evidence" value="ECO:0007669"/>
    <property type="project" value="UniProtKB-KW"/>
</dbReference>
<feature type="transmembrane region" description="Helical" evidence="23">
    <location>
        <begin position="119"/>
        <end position="140"/>
    </location>
</feature>
<dbReference type="GO" id="GO:0009252">
    <property type="term" value="P:peptidoglycan biosynthetic process"/>
    <property type="evidence" value="ECO:0007669"/>
    <property type="project" value="UniProtKB-KW"/>
</dbReference>
<dbReference type="OrthoDB" id="9768187at2"/>
<dbReference type="GO" id="GO:0051301">
    <property type="term" value="P:cell division"/>
    <property type="evidence" value="ECO:0007669"/>
    <property type="project" value="UniProtKB-KW"/>
</dbReference>
<feature type="compositionally biased region" description="Low complexity" evidence="22">
    <location>
        <begin position="22"/>
        <end position="31"/>
    </location>
</feature>
<keyword evidence="13" id="KW-0961">Cell wall biogenesis/degradation</keyword>
<keyword evidence="6" id="KW-0808">Transferase</keyword>
<comment type="pathway">
    <text evidence="2">Cell wall biogenesis; peptidoglycan biosynthesis.</text>
</comment>
<dbReference type="GO" id="GO:0005886">
    <property type="term" value="C:plasma membrane"/>
    <property type="evidence" value="ECO:0007669"/>
    <property type="project" value="UniProtKB-SubCell"/>
</dbReference>
<feature type="transmembrane region" description="Helical" evidence="23">
    <location>
        <begin position="191"/>
        <end position="217"/>
    </location>
</feature>
<comment type="function">
    <text evidence="21">Peptidoglycan polymerase that is essential for cell division.</text>
</comment>
<dbReference type="Pfam" id="PF01098">
    <property type="entry name" value="FTSW_RODA_SPOVE"/>
    <property type="match status" value="1"/>
</dbReference>
<evidence type="ECO:0000256" key="5">
    <source>
        <dbReference type="ARBA" id="ARBA00022676"/>
    </source>
</evidence>
<reference evidence="24 25" key="1">
    <citation type="submission" date="2019-07" db="EMBL/GenBank/DDBJ databases">
        <title>Whole genome shotgun sequence of Cellulomonas aerilata NBRC 106308.</title>
        <authorList>
            <person name="Hosoyama A."/>
            <person name="Uohara A."/>
            <person name="Ohji S."/>
            <person name="Ichikawa N."/>
        </authorList>
    </citation>
    <scope>NUCLEOTIDE SEQUENCE [LARGE SCALE GENOMIC DNA]</scope>
    <source>
        <strain evidence="24 25">NBRC 106308</strain>
    </source>
</reference>
<keyword evidence="3" id="KW-1003">Cell membrane</keyword>
<dbReference type="GO" id="GO:0032153">
    <property type="term" value="C:cell division site"/>
    <property type="evidence" value="ECO:0007669"/>
    <property type="project" value="TreeGrafter"/>
</dbReference>
<evidence type="ECO:0000256" key="22">
    <source>
        <dbReference type="SAM" id="MobiDB-lite"/>
    </source>
</evidence>
<dbReference type="PANTHER" id="PTHR30474:SF2">
    <property type="entry name" value="PEPTIDOGLYCAN GLYCOSYLTRANSFERASE FTSW-RELATED"/>
    <property type="match status" value="1"/>
</dbReference>
<evidence type="ECO:0000256" key="13">
    <source>
        <dbReference type="ARBA" id="ARBA00023316"/>
    </source>
</evidence>
<dbReference type="AlphaFoldDB" id="A0A512DGE9"/>
<keyword evidence="25" id="KW-1185">Reference proteome</keyword>
<dbReference type="GO" id="GO:0008955">
    <property type="term" value="F:peptidoglycan glycosyltransferase activity"/>
    <property type="evidence" value="ECO:0007669"/>
    <property type="project" value="UniProtKB-EC"/>
</dbReference>
<gene>
    <name evidence="24" type="ORF">CAE01nite_32760</name>
</gene>
<proteinExistence type="inferred from homology"/>
<comment type="subcellular location">
    <subcellularLocation>
        <location evidence="1">Cell membrane</location>
        <topology evidence="1">Multi-pass membrane protein</topology>
    </subcellularLocation>
</comment>
<evidence type="ECO:0000256" key="14">
    <source>
        <dbReference type="ARBA" id="ARBA00032370"/>
    </source>
</evidence>
<dbReference type="InterPro" id="IPR013437">
    <property type="entry name" value="FtsW"/>
</dbReference>
<dbReference type="PANTHER" id="PTHR30474">
    <property type="entry name" value="CELL CYCLE PROTEIN"/>
    <property type="match status" value="1"/>
</dbReference>